<keyword evidence="2 5" id="KW-0812">Transmembrane</keyword>
<feature type="transmembrane region" description="Helical" evidence="5">
    <location>
        <begin position="206"/>
        <end position="227"/>
    </location>
</feature>
<dbReference type="EMBL" id="FPBV01000006">
    <property type="protein sequence ID" value="SFU72126.1"/>
    <property type="molecule type" value="Genomic_DNA"/>
</dbReference>
<evidence type="ECO:0000256" key="1">
    <source>
        <dbReference type="ARBA" id="ARBA00004141"/>
    </source>
</evidence>
<feature type="transmembrane region" description="Helical" evidence="5">
    <location>
        <begin position="117"/>
        <end position="140"/>
    </location>
</feature>
<organism evidence="6 7">
    <name type="scientific">Alicyclobacillus macrosporangiidus</name>
    <dbReference type="NCBI Taxonomy" id="392015"/>
    <lineage>
        <taxon>Bacteria</taxon>
        <taxon>Bacillati</taxon>
        <taxon>Bacillota</taxon>
        <taxon>Bacilli</taxon>
        <taxon>Bacillales</taxon>
        <taxon>Alicyclobacillaceae</taxon>
        <taxon>Alicyclobacillus</taxon>
    </lineage>
</organism>
<feature type="transmembrane region" description="Helical" evidence="5">
    <location>
        <begin position="239"/>
        <end position="257"/>
    </location>
</feature>
<evidence type="ECO:0000313" key="6">
    <source>
        <dbReference type="EMBL" id="SFU72126.1"/>
    </source>
</evidence>
<gene>
    <name evidence="6" type="ORF">SAMN05421543_106212</name>
</gene>
<dbReference type="AlphaFoldDB" id="A0A1I7IGV5"/>
<reference evidence="7" key="1">
    <citation type="submission" date="2016-10" db="EMBL/GenBank/DDBJ databases">
        <authorList>
            <person name="Varghese N."/>
        </authorList>
    </citation>
    <scope>NUCLEOTIDE SEQUENCE [LARGE SCALE GENOMIC DNA]</scope>
    <source>
        <strain evidence="7">DSM 17980</strain>
    </source>
</reference>
<comment type="subcellular location">
    <subcellularLocation>
        <location evidence="1">Membrane</location>
        <topology evidence="1">Multi-pass membrane protein</topology>
    </subcellularLocation>
</comment>
<dbReference type="eggNOG" id="COG0428">
    <property type="taxonomic scope" value="Bacteria"/>
</dbReference>
<dbReference type="GO" id="GO:0046873">
    <property type="term" value="F:metal ion transmembrane transporter activity"/>
    <property type="evidence" value="ECO:0007669"/>
    <property type="project" value="InterPro"/>
</dbReference>
<evidence type="ECO:0000313" key="7">
    <source>
        <dbReference type="Proteomes" id="UP000183508"/>
    </source>
</evidence>
<dbReference type="PANTHER" id="PTHR16950:SF16">
    <property type="entry name" value="ZINC TRANSPORTER ZIP13"/>
    <property type="match status" value="1"/>
</dbReference>
<feature type="transmembrane region" description="Helical" evidence="5">
    <location>
        <begin position="64"/>
        <end position="80"/>
    </location>
</feature>
<dbReference type="PANTHER" id="PTHR16950">
    <property type="entry name" value="ZINC TRANSPORTER SLC39A7 HISTIDINE-RICH MEMBRANE PROTEIN KE4"/>
    <property type="match status" value="1"/>
</dbReference>
<evidence type="ECO:0000256" key="4">
    <source>
        <dbReference type="ARBA" id="ARBA00023136"/>
    </source>
</evidence>
<evidence type="ECO:0000256" key="5">
    <source>
        <dbReference type="SAM" id="Phobius"/>
    </source>
</evidence>
<feature type="transmembrane region" description="Helical" evidence="5">
    <location>
        <begin position="179"/>
        <end position="200"/>
    </location>
</feature>
<keyword evidence="7" id="KW-1185">Reference proteome</keyword>
<name>A0A1I7IGV5_9BACL</name>
<feature type="transmembrane region" description="Helical" evidence="5">
    <location>
        <begin position="6"/>
        <end position="27"/>
    </location>
</feature>
<dbReference type="Pfam" id="PF02535">
    <property type="entry name" value="Zip"/>
    <property type="match status" value="1"/>
</dbReference>
<evidence type="ECO:0000256" key="3">
    <source>
        <dbReference type="ARBA" id="ARBA00022989"/>
    </source>
</evidence>
<dbReference type="Proteomes" id="UP000183508">
    <property type="component" value="Unassembled WGS sequence"/>
</dbReference>
<dbReference type="RefSeq" id="WP_074951175.1">
    <property type="nucleotide sequence ID" value="NZ_FPBV01000006.1"/>
</dbReference>
<protein>
    <submittedName>
        <fullName evidence="6">Zinc transporter, ZIP family</fullName>
    </submittedName>
</protein>
<proteinExistence type="predicted"/>
<feature type="transmembrane region" description="Helical" evidence="5">
    <location>
        <begin position="34"/>
        <end position="52"/>
    </location>
</feature>
<dbReference type="OrthoDB" id="2374151at2"/>
<evidence type="ECO:0000256" key="2">
    <source>
        <dbReference type="ARBA" id="ARBA00022692"/>
    </source>
</evidence>
<sequence>MGTWGLPMVLCAIAALADVIGGMLTVLRKLSPRQTVLVTALGCGFLLGATVLDRLPDAMEELPGAAPLWILAGYLGMLLLDRSAGRAPAPNQVLVPAREGASDGHGHLHAEMLSQRAGLAVLAGMLVHTLMDGIVIAGAFQVSRSAGVLMFLAITLHKLPEGFSMATVALAAGETRWRAFTSSALLAVSTLAGAALTLWLGQADAAAVHVVMAVATGSFLFISTTGLIPGVRNSGERMAPYIVVAGVLFFLVSLYLVRAVGLQ</sequence>
<dbReference type="InterPro" id="IPR003689">
    <property type="entry name" value="ZIP"/>
</dbReference>
<dbReference type="GO" id="GO:0016020">
    <property type="term" value="C:membrane"/>
    <property type="evidence" value="ECO:0007669"/>
    <property type="project" value="UniProtKB-SubCell"/>
</dbReference>
<keyword evidence="4 5" id="KW-0472">Membrane</keyword>
<keyword evidence="3 5" id="KW-1133">Transmembrane helix</keyword>
<accession>A0A1I7IGV5</accession>
<dbReference type="STRING" id="392015.SAMN05421543_106212"/>
<feature type="transmembrane region" description="Helical" evidence="5">
    <location>
        <begin position="146"/>
        <end position="172"/>
    </location>
</feature>